<organism evidence="1">
    <name type="scientific">Candidatus Moduliflexus flocculans</name>
    <dbReference type="NCBI Taxonomy" id="1499966"/>
    <lineage>
        <taxon>Bacteria</taxon>
        <taxon>Candidatus Moduliflexota</taxon>
        <taxon>Candidatus Moduliflexia</taxon>
        <taxon>Candidatus Moduliflexales</taxon>
        <taxon>Candidatus Moduliflexaceae</taxon>
    </lineage>
</organism>
<keyword evidence="2" id="KW-1185">Reference proteome</keyword>
<proteinExistence type="predicted"/>
<name>A0A081BRM9_9BACT</name>
<dbReference type="AlphaFoldDB" id="A0A081BRM9"/>
<dbReference type="HOGENOM" id="CLU_3165013_0_0_0"/>
<dbReference type="Proteomes" id="UP000030700">
    <property type="component" value="Unassembled WGS sequence"/>
</dbReference>
<gene>
    <name evidence="1" type="ORF">U14_05337</name>
</gene>
<evidence type="ECO:0000313" key="1">
    <source>
        <dbReference type="EMBL" id="GAK54060.1"/>
    </source>
</evidence>
<accession>A0A081BRM9</accession>
<dbReference type="EMBL" id="DF820460">
    <property type="protein sequence ID" value="GAK54060.1"/>
    <property type="molecule type" value="Genomic_DNA"/>
</dbReference>
<protein>
    <submittedName>
        <fullName evidence="1">Uncharacterized protein</fullName>
    </submittedName>
</protein>
<evidence type="ECO:0000313" key="2">
    <source>
        <dbReference type="Proteomes" id="UP000030700"/>
    </source>
</evidence>
<sequence>MGALHPILSARVEAFIKFLKFCLTQPPYNYYKVVDKNKYGNYTGIIF</sequence>
<reference evidence="1" key="1">
    <citation type="journal article" date="2015" name="PeerJ">
        <title>First genomic representation of candidate bacterial phylum KSB3 points to enhanced environmental sensing as a trigger of wastewater bulking.</title>
        <authorList>
            <person name="Sekiguchi Y."/>
            <person name="Ohashi A."/>
            <person name="Parks D.H."/>
            <person name="Yamauchi T."/>
            <person name="Tyson G.W."/>
            <person name="Hugenholtz P."/>
        </authorList>
    </citation>
    <scope>NUCLEOTIDE SEQUENCE [LARGE SCALE GENOMIC DNA]</scope>
</reference>